<evidence type="ECO:0000313" key="1">
    <source>
        <dbReference type="EMBL" id="GAA2346504.1"/>
    </source>
</evidence>
<accession>A0ABN3G9C7</accession>
<evidence type="ECO:0000313" key="2">
    <source>
        <dbReference type="Proteomes" id="UP001501444"/>
    </source>
</evidence>
<proteinExistence type="predicted"/>
<dbReference type="EMBL" id="BAAARV010000025">
    <property type="protein sequence ID" value="GAA2346504.1"/>
    <property type="molecule type" value="Genomic_DNA"/>
</dbReference>
<organism evidence="1 2">
    <name type="scientific">Dactylosporangium salmoneum</name>
    <dbReference type="NCBI Taxonomy" id="53361"/>
    <lineage>
        <taxon>Bacteria</taxon>
        <taxon>Bacillati</taxon>
        <taxon>Actinomycetota</taxon>
        <taxon>Actinomycetes</taxon>
        <taxon>Micromonosporales</taxon>
        <taxon>Micromonosporaceae</taxon>
        <taxon>Dactylosporangium</taxon>
    </lineage>
</organism>
<dbReference type="Proteomes" id="UP001501444">
    <property type="component" value="Unassembled WGS sequence"/>
</dbReference>
<protein>
    <submittedName>
        <fullName evidence="1">Uncharacterized protein</fullName>
    </submittedName>
</protein>
<dbReference type="RefSeq" id="WP_344613279.1">
    <property type="nucleotide sequence ID" value="NZ_BAAARV010000025.1"/>
</dbReference>
<reference evidence="1 2" key="1">
    <citation type="journal article" date="2019" name="Int. J. Syst. Evol. Microbiol.">
        <title>The Global Catalogue of Microorganisms (GCM) 10K type strain sequencing project: providing services to taxonomists for standard genome sequencing and annotation.</title>
        <authorList>
            <consortium name="The Broad Institute Genomics Platform"/>
            <consortium name="The Broad Institute Genome Sequencing Center for Infectious Disease"/>
            <person name="Wu L."/>
            <person name="Ma J."/>
        </authorList>
    </citation>
    <scope>NUCLEOTIDE SEQUENCE [LARGE SCALE GENOMIC DNA]</scope>
    <source>
        <strain evidence="1 2">JCM 3272</strain>
    </source>
</reference>
<sequence>MTLIRAVDPQAIHALDVNPRYVYRLADGQVVCVRHDGGSWSVKVRQLGDRWVAFAVPRAGTVDKPFDLASGTDRDAVWKLACLWATSAQTLGMRYDRAVFAGFGDATEEMPHDGVPEALFAAVTR</sequence>
<comment type="caution">
    <text evidence="1">The sequence shown here is derived from an EMBL/GenBank/DDBJ whole genome shotgun (WGS) entry which is preliminary data.</text>
</comment>
<keyword evidence="2" id="KW-1185">Reference proteome</keyword>
<name>A0ABN3G9C7_9ACTN</name>
<gene>
    <name evidence="1" type="ORF">GCM10010170_033290</name>
</gene>